<keyword evidence="7" id="KW-1185">Reference proteome</keyword>
<proteinExistence type="predicted"/>
<evidence type="ECO:0000256" key="5">
    <source>
        <dbReference type="SAM" id="Phobius"/>
    </source>
</evidence>
<keyword evidence="3 5" id="KW-1133">Transmembrane helix</keyword>
<dbReference type="AlphaFoldDB" id="A0A0P1GSX1"/>
<organism evidence="6 7">
    <name type="scientific">Thalassovita mediterranea</name>
    <dbReference type="NCBI Taxonomy" id="340021"/>
    <lineage>
        <taxon>Bacteria</taxon>
        <taxon>Pseudomonadati</taxon>
        <taxon>Pseudomonadota</taxon>
        <taxon>Alphaproteobacteria</taxon>
        <taxon>Rhodobacterales</taxon>
        <taxon>Roseobacteraceae</taxon>
        <taxon>Thalassovita</taxon>
    </lineage>
</organism>
<evidence type="ECO:0000256" key="3">
    <source>
        <dbReference type="ARBA" id="ARBA00022989"/>
    </source>
</evidence>
<feature type="transmembrane region" description="Helical" evidence="5">
    <location>
        <begin position="80"/>
        <end position="101"/>
    </location>
</feature>
<evidence type="ECO:0000256" key="2">
    <source>
        <dbReference type="ARBA" id="ARBA00022692"/>
    </source>
</evidence>
<accession>A0A0P1GSX1</accession>
<keyword evidence="4 5" id="KW-0472">Membrane</keyword>
<comment type="subcellular location">
    <subcellularLocation>
        <location evidence="1">Membrane</location>
    </subcellularLocation>
</comment>
<feature type="transmembrane region" description="Helical" evidence="5">
    <location>
        <begin position="55"/>
        <end position="74"/>
    </location>
</feature>
<dbReference type="PANTHER" id="PTHR35814:SF1">
    <property type="entry name" value="GLUTATHIONE S-TRANSFERASE-RELATED"/>
    <property type="match status" value="1"/>
</dbReference>
<dbReference type="InterPro" id="IPR023352">
    <property type="entry name" value="MAPEG-like_dom_sf"/>
</dbReference>
<dbReference type="Gene3D" id="1.20.120.550">
    <property type="entry name" value="Membrane associated eicosanoid/glutathione metabolism-like domain"/>
    <property type="match status" value="1"/>
</dbReference>
<name>A0A0P1GSX1_9RHOB</name>
<evidence type="ECO:0000313" key="6">
    <source>
        <dbReference type="EMBL" id="CUH85725.1"/>
    </source>
</evidence>
<protein>
    <submittedName>
        <fullName evidence="6">Inner membrane protein YecN</fullName>
    </submittedName>
</protein>
<dbReference type="GO" id="GO:0016020">
    <property type="term" value="C:membrane"/>
    <property type="evidence" value="ECO:0007669"/>
    <property type="project" value="UniProtKB-SubCell"/>
</dbReference>
<dbReference type="STRING" id="340021.TM5383_02959"/>
<dbReference type="Proteomes" id="UP000051681">
    <property type="component" value="Unassembled WGS sequence"/>
</dbReference>
<sequence>MPTDLTALSATPLYAGLAALLYLALSVHVIRVRIRQRVMQGDGGDKVMMKAMRTHANCGEYMPISLILLLVVELQGAPLWAVHTLGIMFIAGRVLHAVGFGRHPQIIPMRQGGMILTFVMLLLSGLGLVAHTLL</sequence>
<feature type="transmembrane region" description="Helical" evidence="5">
    <location>
        <begin position="113"/>
        <end position="133"/>
    </location>
</feature>
<gene>
    <name evidence="6" type="primary">yecN</name>
    <name evidence="6" type="ORF">TM5383_02959</name>
</gene>
<keyword evidence="2 5" id="KW-0812">Transmembrane</keyword>
<dbReference type="SUPFAM" id="SSF161084">
    <property type="entry name" value="MAPEG domain-like"/>
    <property type="match status" value="1"/>
</dbReference>
<dbReference type="EMBL" id="CYSF01000017">
    <property type="protein sequence ID" value="CUH85725.1"/>
    <property type="molecule type" value="Genomic_DNA"/>
</dbReference>
<feature type="transmembrane region" description="Helical" evidence="5">
    <location>
        <begin position="12"/>
        <end position="34"/>
    </location>
</feature>
<evidence type="ECO:0000256" key="1">
    <source>
        <dbReference type="ARBA" id="ARBA00004370"/>
    </source>
</evidence>
<evidence type="ECO:0000313" key="7">
    <source>
        <dbReference type="Proteomes" id="UP000051681"/>
    </source>
</evidence>
<dbReference type="OrthoDB" id="7619858at2"/>
<dbReference type="RefSeq" id="WP_058319779.1">
    <property type="nucleotide sequence ID" value="NZ_CYSF01000017.1"/>
</dbReference>
<dbReference type="Pfam" id="PF01124">
    <property type="entry name" value="MAPEG"/>
    <property type="match status" value="1"/>
</dbReference>
<dbReference type="InterPro" id="IPR001129">
    <property type="entry name" value="Membr-assoc_MAPEG"/>
</dbReference>
<evidence type="ECO:0000256" key="4">
    <source>
        <dbReference type="ARBA" id="ARBA00023136"/>
    </source>
</evidence>
<reference evidence="6 7" key="1">
    <citation type="submission" date="2015-09" db="EMBL/GenBank/DDBJ databases">
        <authorList>
            <consortium name="Swine Surveillance"/>
        </authorList>
    </citation>
    <scope>NUCLEOTIDE SEQUENCE [LARGE SCALE GENOMIC DNA]</scope>
    <source>
        <strain evidence="6 7">CECT 8383</strain>
    </source>
</reference>
<dbReference type="PANTHER" id="PTHR35814">
    <property type="match status" value="1"/>
</dbReference>